<comment type="caution">
    <text evidence="3">The sequence shown here is derived from an EMBL/GenBank/DDBJ whole genome shotgun (WGS) entry which is preliminary data.</text>
</comment>
<accession>A0AAD8TUW7</accession>
<feature type="region of interest" description="Disordered" evidence="2">
    <location>
        <begin position="1"/>
        <end position="81"/>
    </location>
</feature>
<keyword evidence="1" id="KW-0175">Coiled coil</keyword>
<dbReference type="EMBL" id="JAUUTY010000001">
    <property type="protein sequence ID" value="KAK1694476.1"/>
    <property type="molecule type" value="Genomic_DNA"/>
</dbReference>
<reference evidence="3" key="1">
    <citation type="submission" date="2023-07" db="EMBL/GenBank/DDBJ databases">
        <title>A chromosome-level genome assembly of Lolium multiflorum.</title>
        <authorList>
            <person name="Chen Y."/>
            <person name="Copetti D."/>
            <person name="Kolliker R."/>
            <person name="Studer B."/>
        </authorList>
    </citation>
    <scope>NUCLEOTIDE SEQUENCE</scope>
    <source>
        <strain evidence="3">02402/16</strain>
        <tissue evidence="3">Leaf</tissue>
    </source>
</reference>
<sequence length="467" mass="50925">MGLAAAASLEGFPYRGSRSEERAEEEELAIHGTTPTSTSNTMVLSEEHRTAAETLPPPQQNTEASAPVPSPRAPLPKKAKIGAGSTQVIVTGSSSTPLMDDPIMKDLISLGSQFIGFRDEAESLRALRRAEERADALEAKLKSSETASKKAEKEAAAVEGRMGEEYTLHEKTEDHLLDTLSILELNGDLARTDISNARTAFKRLFPHFFPKETQPEIFSELVQRFLAKEDPALAHRQDILKIGVEGTIALVAASGQDVDWVKAGNPKGLNKEKWKALVTDDKPPSKKIIAYLNPKSTASASTARTELVFDNHTEAAEPSNASPAASHSARAPAGVLLDDSSCADSIHQELADLRQQLQAMKKQVVIVMGQSRKSSDREQAALQQAQEALKLKESAAAAALRATKSEDYMLDLMTDASQDMAGSFLDAVTEEQRVNARVELLLRLAKQNGTDFWEDEDRTRRIARFQD</sequence>
<gene>
    <name evidence="3" type="ORF">QYE76_011173</name>
</gene>
<proteinExistence type="predicted"/>
<name>A0AAD8TUW7_LOLMU</name>
<feature type="coiled-coil region" evidence="1">
    <location>
        <begin position="120"/>
        <end position="161"/>
    </location>
</feature>
<evidence type="ECO:0000313" key="3">
    <source>
        <dbReference type="EMBL" id="KAK1694476.1"/>
    </source>
</evidence>
<feature type="compositionally biased region" description="Polar residues" evidence="2">
    <location>
        <begin position="33"/>
        <end position="43"/>
    </location>
</feature>
<organism evidence="3 4">
    <name type="scientific">Lolium multiflorum</name>
    <name type="common">Italian ryegrass</name>
    <name type="synonym">Lolium perenne subsp. multiflorum</name>
    <dbReference type="NCBI Taxonomy" id="4521"/>
    <lineage>
        <taxon>Eukaryota</taxon>
        <taxon>Viridiplantae</taxon>
        <taxon>Streptophyta</taxon>
        <taxon>Embryophyta</taxon>
        <taxon>Tracheophyta</taxon>
        <taxon>Spermatophyta</taxon>
        <taxon>Magnoliopsida</taxon>
        <taxon>Liliopsida</taxon>
        <taxon>Poales</taxon>
        <taxon>Poaceae</taxon>
        <taxon>BOP clade</taxon>
        <taxon>Pooideae</taxon>
        <taxon>Poodae</taxon>
        <taxon>Poeae</taxon>
        <taxon>Poeae Chloroplast Group 2 (Poeae type)</taxon>
        <taxon>Loliodinae</taxon>
        <taxon>Loliinae</taxon>
        <taxon>Lolium</taxon>
    </lineage>
</organism>
<dbReference type="Proteomes" id="UP001231189">
    <property type="component" value="Unassembled WGS sequence"/>
</dbReference>
<protein>
    <submittedName>
        <fullName evidence="3">Uncharacterized protein</fullName>
    </submittedName>
</protein>
<keyword evidence="4" id="KW-1185">Reference proteome</keyword>
<evidence type="ECO:0000256" key="2">
    <source>
        <dbReference type="SAM" id="MobiDB-lite"/>
    </source>
</evidence>
<evidence type="ECO:0000313" key="4">
    <source>
        <dbReference type="Proteomes" id="UP001231189"/>
    </source>
</evidence>
<feature type="coiled-coil region" evidence="1">
    <location>
        <begin position="343"/>
        <end position="402"/>
    </location>
</feature>
<evidence type="ECO:0000256" key="1">
    <source>
        <dbReference type="SAM" id="Coils"/>
    </source>
</evidence>
<dbReference type="AlphaFoldDB" id="A0AAD8TUW7"/>